<dbReference type="AlphaFoldDB" id="A0A2H0N6A1"/>
<evidence type="ECO:0000313" key="3">
    <source>
        <dbReference type="Proteomes" id="UP000229600"/>
    </source>
</evidence>
<evidence type="ECO:0000256" key="1">
    <source>
        <dbReference type="SAM" id="Phobius"/>
    </source>
</evidence>
<sequence length="297" mass="34058">MFHNKFSEYKDPSGEFTNAELQAATWYVRHKLLLQKIGLSLLIFFCLVTGIYGVGGFAVYFLSGYFQDKTNLQLQVAEIQSFSTLHDKIVVENLRIRPAEIYSHTQDRYDFLAQVTNPNKKQIARITYRFVYNGGATEVSQAVLPPGAERFITFFGHQEDFFPFGERLEIQKVEWRRVDPHDIPDAIEYTKARDTFSLSDFHFVQAGTQGSGLQNNSIRFSVTNETAYSFYEAEFYVKLLNGEQLVGILPLYIDNFRSFEIKELDLRFGTGISSVSDIEVVPTTNVFDGSVYMKIDL</sequence>
<organism evidence="2 3">
    <name type="scientific">Candidatus Magasanikbacteria bacterium CG11_big_fil_rev_8_21_14_0_20_39_34</name>
    <dbReference type="NCBI Taxonomy" id="1974653"/>
    <lineage>
        <taxon>Bacteria</taxon>
        <taxon>Candidatus Magasanikiibacteriota</taxon>
    </lineage>
</organism>
<keyword evidence="1" id="KW-0812">Transmembrane</keyword>
<protein>
    <submittedName>
        <fullName evidence="2">Uncharacterized protein</fullName>
    </submittedName>
</protein>
<feature type="transmembrane region" description="Helical" evidence="1">
    <location>
        <begin position="39"/>
        <end position="62"/>
    </location>
</feature>
<evidence type="ECO:0000313" key="2">
    <source>
        <dbReference type="EMBL" id="PIR04408.1"/>
    </source>
</evidence>
<gene>
    <name evidence="2" type="ORF">COV59_00995</name>
</gene>
<keyword evidence="1" id="KW-0472">Membrane</keyword>
<reference evidence="2 3" key="1">
    <citation type="submission" date="2017-09" db="EMBL/GenBank/DDBJ databases">
        <title>Depth-based differentiation of microbial function through sediment-hosted aquifers and enrichment of novel symbionts in the deep terrestrial subsurface.</title>
        <authorList>
            <person name="Probst A.J."/>
            <person name="Ladd B."/>
            <person name="Jarett J.K."/>
            <person name="Geller-Mcgrath D.E."/>
            <person name="Sieber C.M."/>
            <person name="Emerson J.B."/>
            <person name="Anantharaman K."/>
            <person name="Thomas B.C."/>
            <person name="Malmstrom R."/>
            <person name="Stieglmeier M."/>
            <person name="Klingl A."/>
            <person name="Woyke T."/>
            <person name="Ryan C.M."/>
            <person name="Banfield J.F."/>
        </authorList>
    </citation>
    <scope>NUCLEOTIDE SEQUENCE [LARGE SCALE GENOMIC DNA]</scope>
    <source>
        <strain evidence="2">CG11_big_fil_rev_8_21_14_0_20_39_34</strain>
    </source>
</reference>
<comment type="caution">
    <text evidence="2">The sequence shown here is derived from an EMBL/GenBank/DDBJ whole genome shotgun (WGS) entry which is preliminary data.</text>
</comment>
<accession>A0A2H0N6A1</accession>
<dbReference type="Proteomes" id="UP000229600">
    <property type="component" value="Unassembled WGS sequence"/>
</dbReference>
<name>A0A2H0N6A1_9BACT</name>
<keyword evidence="1" id="KW-1133">Transmembrane helix</keyword>
<dbReference type="EMBL" id="PCWN01000003">
    <property type="protein sequence ID" value="PIR04408.1"/>
    <property type="molecule type" value="Genomic_DNA"/>
</dbReference>
<proteinExistence type="predicted"/>